<evidence type="ECO:0000313" key="2">
    <source>
        <dbReference type="Proteomes" id="UP000060778"/>
    </source>
</evidence>
<organism evidence="1 2">
    <name type="scientific">Ignicoccus islandicus DSM 13165</name>
    <dbReference type="NCBI Taxonomy" id="940295"/>
    <lineage>
        <taxon>Archaea</taxon>
        <taxon>Thermoproteota</taxon>
        <taxon>Thermoprotei</taxon>
        <taxon>Desulfurococcales</taxon>
        <taxon>Desulfurococcaceae</taxon>
        <taxon>Ignicoccus</taxon>
    </lineage>
</organism>
<dbReference type="Proteomes" id="UP000060778">
    <property type="component" value="Chromosome"/>
</dbReference>
<reference evidence="1 2" key="1">
    <citation type="submission" date="2013-11" db="EMBL/GenBank/DDBJ databases">
        <title>Comparative genomics of Ignicoccus.</title>
        <authorList>
            <person name="Podar M."/>
        </authorList>
    </citation>
    <scope>NUCLEOTIDE SEQUENCE [LARGE SCALE GENOMIC DNA]</scope>
    <source>
        <strain evidence="1 2">DSM 13165</strain>
    </source>
</reference>
<dbReference type="RefSeq" id="WP_075049302.1">
    <property type="nucleotide sequence ID" value="NZ_CP006867.1"/>
</dbReference>
<proteinExistence type="predicted"/>
<evidence type="ECO:0000313" key="1">
    <source>
        <dbReference type="EMBL" id="ALU12191.1"/>
    </source>
</evidence>
<dbReference type="KEGG" id="iis:EYM_01230"/>
<dbReference type="STRING" id="940295.EYM_01230"/>
<protein>
    <submittedName>
        <fullName evidence="1">Uncharacterized protein</fullName>
    </submittedName>
</protein>
<dbReference type="GeneID" id="30679660"/>
<name>A0A0U3FPC9_9CREN</name>
<gene>
    <name evidence="1" type="ORF">EYM_01230</name>
</gene>
<dbReference type="EMBL" id="CP006867">
    <property type="protein sequence ID" value="ALU12191.1"/>
    <property type="molecule type" value="Genomic_DNA"/>
</dbReference>
<keyword evidence="2" id="KW-1185">Reference proteome</keyword>
<dbReference type="AlphaFoldDB" id="A0A0U3FPC9"/>
<sequence>MWDTRFGTSYLALEVKCETKSECFQKVKEAKETLRPLDESPILTWSDFCNAFFLATRYAFPKERIKEFIDSLEATGWEVVKYEEGNSNDYRLADDTYGIAIDESSEGNR</sequence>
<accession>A0A0U3FPC9</accession>